<protein>
    <recommendedName>
        <fullName evidence="4">Lipoprotein</fullName>
    </recommendedName>
</protein>
<sequence length="215" mass="23402">MIKRLIFFLSATLLISGCSEKQVQDKNSSADKPASQEVKEVKEPSGEAEAAAGESDTYSDTSEAERPADVSASAPKTKLSENTLFAVSQLIGADSAAAEKQLGKPEKEEQINFRYSGTSKFIPAVTKYYRQGLAAVTFVENKAARVVFTPNEPVSFKDELSKGLEYAGLPGDAEPVEETDTANVYEDIGGVYAVTAFKKAEQLDYLYIILEEKYK</sequence>
<accession>A0A235F624</accession>
<reference evidence="2 3" key="1">
    <citation type="submission" date="2017-07" db="EMBL/GenBank/DDBJ databases">
        <title>Fictibacillus sp. nov. GDSW-R2A3 Genome sequencing and assembly.</title>
        <authorList>
            <person name="Mayilraj S."/>
        </authorList>
    </citation>
    <scope>NUCLEOTIDE SEQUENCE [LARGE SCALE GENOMIC DNA]</scope>
    <source>
        <strain evidence="2 3">GDSW-R2A3</strain>
    </source>
</reference>
<comment type="caution">
    <text evidence="2">The sequence shown here is derived from an EMBL/GenBank/DDBJ whole genome shotgun (WGS) entry which is preliminary data.</text>
</comment>
<dbReference type="AlphaFoldDB" id="A0A235F624"/>
<proteinExistence type="predicted"/>
<feature type="region of interest" description="Disordered" evidence="1">
    <location>
        <begin position="20"/>
        <end position="75"/>
    </location>
</feature>
<keyword evidence="3" id="KW-1185">Reference proteome</keyword>
<gene>
    <name evidence="2" type="ORF">CGZ90_18950</name>
</gene>
<evidence type="ECO:0000313" key="3">
    <source>
        <dbReference type="Proteomes" id="UP000215059"/>
    </source>
</evidence>
<dbReference type="Proteomes" id="UP000215059">
    <property type="component" value="Unassembled WGS sequence"/>
</dbReference>
<dbReference type="PROSITE" id="PS51257">
    <property type="entry name" value="PROKAR_LIPOPROTEIN"/>
    <property type="match status" value="1"/>
</dbReference>
<name>A0A235F624_9BACL</name>
<organism evidence="2 3">
    <name type="scientific">Fictibacillus aquaticus</name>
    <dbReference type="NCBI Taxonomy" id="2021314"/>
    <lineage>
        <taxon>Bacteria</taxon>
        <taxon>Bacillati</taxon>
        <taxon>Bacillota</taxon>
        <taxon>Bacilli</taxon>
        <taxon>Bacillales</taxon>
        <taxon>Fictibacillaceae</taxon>
        <taxon>Fictibacillus</taxon>
    </lineage>
</organism>
<dbReference type="EMBL" id="NOII01000039">
    <property type="protein sequence ID" value="OYD56165.1"/>
    <property type="molecule type" value="Genomic_DNA"/>
</dbReference>
<evidence type="ECO:0000256" key="1">
    <source>
        <dbReference type="SAM" id="MobiDB-lite"/>
    </source>
</evidence>
<evidence type="ECO:0008006" key="4">
    <source>
        <dbReference type="Google" id="ProtNLM"/>
    </source>
</evidence>
<evidence type="ECO:0000313" key="2">
    <source>
        <dbReference type="EMBL" id="OYD56165.1"/>
    </source>
</evidence>